<comment type="caution">
    <text evidence="14">The sequence shown here is derived from an EMBL/GenBank/DDBJ whole genome shotgun (WGS) entry which is preliminary data.</text>
</comment>
<dbReference type="GO" id="GO:0019843">
    <property type="term" value="F:rRNA binding"/>
    <property type="evidence" value="ECO:0007669"/>
    <property type="project" value="TreeGrafter"/>
</dbReference>
<dbReference type="STRING" id="1215338.A0A059JA82"/>
<evidence type="ECO:0000313" key="15">
    <source>
        <dbReference type="Proteomes" id="UP000024533"/>
    </source>
</evidence>
<dbReference type="InterPro" id="IPR027417">
    <property type="entry name" value="P-loop_NTPase"/>
</dbReference>
<feature type="region of interest" description="Disordered" evidence="11">
    <location>
        <begin position="1"/>
        <end position="163"/>
    </location>
</feature>
<dbReference type="EMBL" id="AOKY01000259">
    <property type="protein sequence ID" value="KDB24402.1"/>
    <property type="molecule type" value="Genomic_DNA"/>
</dbReference>
<keyword evidence="9 10" id="KW-0687">Ribonucleoprotein</keyword>
<evidence type="ECO:0000256" key="1">
    <source>
        <dbReference type="ARBA" id="ARBA00002883"/>
    </source>
</evidence>
<evidence type="ECO:0000256" key="4">
    <source>
        <dbReference type="ARBA" id="ARBA00011192"/>
    </source>
</evidence>
<dbReference type="Pfam" id="PF06862">
    <property type="entry name" value="Utp25_C"/>
    <property type="match status" value="1"/>
</dbReference>
<feature type="compositionally biased region" description="Acidic residues" evidence="11">
    <location>
        <begin position="39"/>
        <end position="62"/>
    </location>
</feature>
<comment type="similarity">
    <text evidence="3 10">Belongs to the UTP25 family.</text>
</comment>
<accession>A0A059JA82</accession>
<organism evidence="14 15">
    <name type="scientific">Trichophyton interdigitale (strain MR816)</name>
    <dbReference type="NCBI Taxonomy" id="1215338"/>
    <lineage>
        <taxon>Eukaryota</taxon>
        <taxon>Fungi</taxon>
        <taxon>Dikarya</taxon>
        <taxon>Ascomycota</taxon>
        <taxon>Pezizomycotina</taxon>
        <taxon>Eurotiomycetes</taxon>
        <taxon>Eurotiomycetidae</taxon>
        <taxon>Onygenales</taxon>
        <taxon>Arthrodermataceae</taxon>
        <taxon>Trichophyton</taxon>
    </lineage>
</organism>
<comment type="subcellular location">
    <subcellularLocation>
        <location evidence="2 10">Nucleus</location>
        <location evidence="2 10">Nucleolus</location>
    </subcellularLocation>
</comment>
<proteinExistence type="inferred from homology"/>
<dbReference type="InterPro" id="IPR053939">
    <property type="entry name" value="UTP25_C"/>
</dbReference>
<gene>
    <name evidence="14" type="ORF">H109_03691</name>
</gene>
<dbReference type="GO" id="GO:0032040">
    <property type="term" value="C:small-subunit processome"/>
    <property type="evidence" value="ECO:0007669"/>
    <property type="project" value="TreeGrafter"/>
</dbReference>
<sequence length="715" mass="80604">MAIQHKRRGGHRGRGSKTGRSRGRKFETSPLKDVREDESSGGEENADVEPTEVMDDSEESDVSSESGLDEPPKENSYSTLLKLLNTDTKSNEPARKKRKIKANEPDTNPVEVSIPTADDIEQLDEVADTEASASEDENNMDDEDLPDEDDTEGLGTGGGNDMFELHFGHPDETELSQRIQACSQAWKSTKADLIDGLYSVVSKPDAGGDSSASLPTTPSPADLKLKQKLTRNAVSFDRLNSCLTPYVFGYHDTLFCSRTTQNSAKLRDLYCLHALNHVLKTRDRVIKNSAILSREDNGDIELRDQGFTRPKVLIVLPTRQSCVRVINSFTKIYPMEQQENKKRFMDSFSAADSDEWAHKPDDFKELFGGNDDDMFRLGLKFTRKSLKFFSKFYSSDIILASPLGLRTAIEKEGGKKNENDFLSSIEMVIVDHADALIMQNWDHVEYIFSNLNLQPKEAHGCDFSRVRQWYLDGHGKFLRQTLVFSAFNTPELNALYNTQMQNVFGKAKIMQKYEGAMLNLRLPISVKQTFSRFDSASPLKDPEARFQYFTRTVLASLARGWTESSSRKKSGGTLIFIPSYLDFVRVRNHFANSSQTENISFGLISEYTSVRDSSRARSHFMNGRHSVLLYTERAHHFRRYNIRGVTNIVMYGLPDNPIFWGDLIEYLGSAAGGAATPTVRVLFSKWDALKLERIVGTARVRSMLLEKGGDTFTFV</sequence>
<name>A0A059JA82_TRIIM</name>
<evidence type="ECO:0000259" key="12">
    <source>
        <dbReference type="Pfam" id="PF06862"/>
    </source>
</evidence>
<evidence type="ECO:0000256" key="11">
    <source>
        <dbReference type="SAM" id="MobiDB-lite"/>
    </source>
</evidence>
<dbReference type="PANTHER" id="PTHR12933">
    <property type="entry name" value="ORF PROTEIN-RELATED"/>
    <property type="match status" value="1"/>
</dbReference>
<keyword evidence="15" id="KW-1185">Reference proteome</keyword>
<dbReference type="InterPro" id="IPR053940">
    <property type="entry name" value="UTP25_NTPase-like"/>
</dbReference>
<evidence type="ECO:0000256" key="5">
    <source>
        <dbReference type="ARBA" id="ARBA00015422"/>
    </source>
</evidence>
<keyword evidence="7 10" id="KW-0698">rRNA processing</keyword>
<dbReference type="SUPFAM" id="SSF52540">
    <property type="entry name" value="P-loop containing nucleoside triphosphate hydrolases"/>
    <property type="match status" value="1"/>
</dbReference>
<evidence type="ECO:0000256" key="9">
    <source>
        <dbReference type="ARBA" id="ARBA00023274"/>
    </source>
</evidence>
<protein>
    <recommendedName>
        <fullName evidence="5 10">U3 small nucleolar RNA-associated protein 25</fullName>
        <shortName evidence="10">U3 snoRNA-associated protein 25</shortName>
    </recommendedName>
</protein>
<evidence type="ECO:0000256" key="3">
    <source>
        <dbReference type="ARBA" id="ARBA00009223"/>
    </source>
</evidence>
<dbReference type="InterPro" id="IPR010678">
    <property type="entry name" value="UTP25"/>
</dbReference>
<feature type="domain" description="UTP25 NTP hydrolase-like" evidence="13">
    <location>
        <begin position="250"/>
        <end position="506"/>
    </location>
</feature>
<comment type="subunit">
    <text evidence="4 10">Component of the ribosomal small subunit (SSU) processome composed of at least 40 protein subunits and snoRNA U3.</text>
</comment>
<evidence type="ECO:0000256" key="7">
    <source>
        <dbReference type="ARBA" id="ARBA00022552"/>
    </source>
</evidence>
<dbReference type="Gene3D" id="3.40.50.300">
    <property type="entry name" value="P-loop containing nucleotide triphosphate hydrolases"/>
    <property type="match status" value="1"/>
</dbReference>
<dbReference type="AlphaFoldDB" id="A0A059JA82"/>
<evidence type="ECO:0000256" key="8">
    <source>
        <dbReference type="ARBA" id="ARBA00023242"/>
    </source>
</evidence>
<feature type="compositionally biased region" description="Acidic residues" evidence="11">
    <location>
        <begin position="118"/>
        <end position="152"/>
    </location>
</feature>
<feature type="compositionally biased region" description="Basic and acidic residues" evidence="11">
    <location>
        <begin position="24"/>
        <end position="38"/>
    </location>
</feature>
<feature type="domain" description="UTP25 C-terminal" evidence="12">
    <location>
        <begin position="522"/>
        <end position="714"/>
    </location>
</feature>
<dbReference type="OMA" id="QDRGDTF"/>
<comment type="function">
    <text evidence="1 10">DEAD-box RNA helicase-like protein required for pre-18S rRNA processing, specifically at sites A0, A1, and A2.</text>
</comment>
<evidence type="ECO:0000256" key="10">
    <source>
        <dbReference type="RuleBase" id="RU365070"/>
    </source>
</evidence>
<keyword evidence="8 10" id="KW-0539">Nucleus</keyword>
<evidence type="ECO:0000256" key="6">
    <source>
        <dbReference type="ARBA" id="ARBA00022517"/>
    </source>
</evidence>
<keyword evidence="6 10" id="KW-0690">Ribosome biogenesis</keyword>
<dbReference type="GO" id="GO:0000462">
    <property type="term" value="P:maturation of SSU-rRNA from tricistronic rRNA transcript (SSU-rRNA, 5.8S rRNA, LSU-rRNA)"/>
    <property type="evidence" value="ECO:0007669"/>
    <property type="project" value="TreeGrafter"/>
</dbReference>
<dbReference type="Pfam" id="PF22916">
    <property type="entry name" value="UTP25_NTPase-like"/>
    <property type="match status" value="1"/>
</dbReference>
<dbReference type="Proteomes" id="UP000024533">
    <property type="component" value="Unassembled WGS sequence"/>
</dbReference>
<reference evidence="14 15" key="1">
    <citation type="submission" date="2014-02" db="EMBL/GenBank/DDBJ databases">
        <title>The Genome Sequence of Trichophyton interdigitale MR816.</title>
        <authorList>
            <consortium name="The Broad Institute Genomics Platform"/>
            <person name="Cuomo C.A."/>
            <person name="White T.C."/>
            <person name="Graser Y."/>
            <person name="Martinez-Rossi N."/>
            <person name="Heitman J."/>
            <person name="Young S.K."/>
            <person name="Zeng Q."/>
            <person name="Gargeya S."/>
            <person name="Abouelleil A."/>
            <person name="Alvarado L."/>
            <person name="Chapman S.B."/>
            <person name="Gainer-Dewar J."/>
            <person name="Goldberg J."/>
            <person name="Griggs A."/>
            <person name="Gujja S."/>
            <person name="Hansen M."/>
            <person name="Howarth C."/>
            <person name="Imamovic A."/>
            <person name="Larimer J."/>
            <person name="Martinez D."/>
            <person name="Murphy C."/>
            <person name="Pearson M.D."/>
            <person name="Persinoti G."/>
            <person name="Poon T."/>
            <person name="Priest M."/>
            <person name="Roberts A.D."/>
            <person name="Saif S."/>
            <person name="Shea T.D."/>
            <person name="Sykes S.N."/>
            <person name="Wortman J."/>
            <person name="Nusbaum C."/>
            <person name="Birren B."/>
        </authorList>
    </citation>
    <scope>NUCLEOTIDE SEQUENCE [LARGE SCALE GENOMIC DNA]</scope>
    <source>
        <strain evidence="14 15">MR816</strain>
    </source>
</reference>
<dbReference type="OrthoDB" id="10264378at2759"/>
<feature type="compositionally biased region" description="Basic residues" evidence="11">
    <location>
        <begin position="1"/>
        <end position="23"/>
    </location>
</feature>
<evidence type="ECO:0000259" key="13">
    <source>
        <dbReference type="Pfam" id="PF22916"/>
    </source>
</evidence>
<dbReference type="PANTHER" id="PTHR12933:SF0">
    <property type="entry name" value="U3 SMALL NUCLEOLAR RNA-ASSOCIATED PROTEIN 25 HOMOLOG"/>
    <property type="match status" value="1"/>
</dbReference>
<dbReference type="HOGENOM" id="CLU_018705_0_1_1"/>
<evidence type="ECO:0000313" key="14">
    <source>
        <dbReference type="EMBL" id="KDB24402.1"/>
    </source>
</evidence>
<evidence type="ECO:0000256" key="2">
    <source>
        <dbReference type="ARBA" id="ARBA00004604"/>
    </source>
</evidence>
<dbReference type="GO" id="GO:0034511">
    <property type="term" value="F:U3 snoRNA binding"/>
    <property type="evidence" value="ECO:0007669"/>
    <property type="project" value="InterPro"/>
</dbReference>
<dbReference type="FunFam" id="3.40.50.300:FF:002356">
    <property type="entry name" value="U3 small nucleolar RNA-associated protein 25"/>
    <property type="match status" value="1"/>
</dbReference>